<feature type="domain" description="S-layer protein C-terminal" evidence="4">
    <location>
        <begin position="4545"/>
        <end position="4598"/>
    </location>
</feature>
<protein>
    <recommendedName>
        <fullName evidence="9">S-layer protein</fullName>
    </recommendedName>
</protein>
<proteinExistence type="predicted"/>
<feature type="compositionally biased region" description="Basic and acidic residues" evidence="3">
    <location>
        <begin position="93"/>
        <end position="102"/>
    </location>
</feature>
<dbReference type="NCBIfam" id="TIGR01168">
    <property type="entry name" value="YSIRK_signal"/>
    <property type="match status" value="1"/>
</dbReference>
<feature type="domain" description="DUF1542" evidence="6">
    <location>
        <begin position="3577"/>
        <end position="3649"/>
    </location>
</feature>
<feature type="coiled-coil region" evidence="2">
    <location>
        <begin position="2077"/>
        <end position="2111"/>
    </location>
</feature>
<feature type="region of interest" description="Disordered" evidence="3">
    <location>
        <begin position="2236"/>
        <end position="2256"/>
    </location>
</feature>
<evidence type="ECO:0000256" key="3">
    <source>
        <dbReference type="SAM" id="MobiDB-lite"/>
    </source>
</evidence>
<keyword evidence="1" id="KW-0732">Signal</keyword>
<dbReference type="Pfam" id="PF04650">
    <property type="entry name" value="YSIRK_signal"/>
    <property type="match status" value="1"/>
</dbReference>
<dbReference type="EMBL" id="CP029477">
    <property type="protein sequence ID" value="AWM75193.1"/>
    <property type="molecule type" value="Genomic_DNA"/>
</dbReference>
<accession>A0ABM6VZX7</accession>
<feature type="domain" description="S-layer protein C-terminal" evidence="4">
    <location>
        <begin position="4599"/>
        <end position="4658"/>
    </location>
</feature>
<feature type="region of interest" description="Disordered" evidence="3">
    <location>
        <begin position="50"/>
        <end position="222"/>
    </location>
</feature>
<gene>
    <name evidence="7" type="ORF">DKL58_04080</name>
</gene>
<evidence type="ECO:0000259" key="4">
    <source>
        <dbReference type="Pfam" id="PF03217"/>
    </source>
</evidence>
<evidence type="ECO:0000256" key="1">
    <source>
        <dbReference type="ARBA" id="ARBA00022729"/>
    </source>
</evidence>
<dbReference type="InterPro" id="IPR005877">
    <property type="entry name" value="YSIRK_signal_dom"/>
</dbReference>
<dbReference type="Pfam" id="PF03217">
    <property type="entry name" value="SlpA"/>
    <property type="match status" value="4"/>
</dbReference>
<evidence type="ECO:0000256" key="2">
    <source>
        <dbReference type="SAM" id="Coils"/>
    </source>
</evidence>
<feature type="coiled-coil region" evidence="2">
    <location>
        <begin position="966"/>
        <end position="1006"/>
    </location>
</feature>
<feature type="coiled-coil region" evidence="2">
    <location>
        <begin position="3089"/>
        <end position="3139"/>
    </location>
</feature>
<feature type="region of interest" description="Disordered" evidence="3">
    <location>
        <begin position="4360"/>
        <end position="4393"/>
    </location>
</feature>
<feature type="compositionally biased region" description="Basic and acidic residues" evidence="3">
    <location>
        <begin position="4377"/>
        <end position="4393"/>
    </location>
</feature>
<feature type="compositionally biased region" description="Polar residues" evidence="3">
    <location>
        <begin position="50"/>
        <end position="61"/>
    </location>
</feature>
<feature type="domain" description="S-layer protein C-terminal" evidence="4">
    <location>
        <begin position="4455"/>
        <end position="4515"/>
    </location>
</feature>
<feature type="region of interest" description="Disordered" evidence="3">
    <location>
        <begin position="3699"/>
        <end position="3733"/>
    </location>
</feature>
<feature type="compositionally biased region" description="Basic and acidic residues" evidence="3">
    <location>
        <begin position="62"/>
        <end position="84"/>
    </location>
</feature>
<feature type="coiled-coil region" evidence="2">
    <location>
        <begin position="1462"/>
        <end position="1489"/>
    </location>
</feature>
<dbReference type="Proteomes" id="UP000246036">
    <property type="component" value="Chromosome"/>
</dbReference>
<name>A0ABM6VZX7_9LACO</name>
<evidence type="ECO:0008006" key="9">
    <source>
        <dbReference type="Google" id="ProtNLM"/>
    </source>
</evidence>
<feature type="coiled-coil region" evidence="2">
    <location>
        <begin position="3918"/>
        <end position="3968"/>
    </location>
</feature>
<dbReference type="InterPro" id="IPR011439">
    <property type="entry name" value="DUF1542"/>
</dbReference>
<sequence>MLGKNNFKERLRKMEMQQKQDRFSIRKLTIGAASVLLGFTFLGLGSQTVKADTAPSTQQVDSKTETKSSESDLSKAASENKKADSQSTQNDRQTQKTEKEPKLSTFSGLSSFFKSSDEDSKSVSKAGTTKEQTKKQTKKDSKESDQSTAVKQPETGANDANAVTPGKTDATGKDTNTDITSGENSANDSKLPEDSQANVIKPENDGNSNNERNGDIDETTAANDKIPILKDAGDGISYQVSSWQDFKNALNNQKITEIVLMNDVIAPSGIWNTTFSVPGRDLLIRSDANNKYTLDFAGNAPIQTAGTNANVTFQNINIKSNDYYGVWDTLYVGGSFHTNIIFNNCTFRGTQLIYSGDNTHIYFTGNNDCRNIKTSNILNNQQQLFEFRNTKNNSIDFLDGEFTGSTYGGTIIEMKSNGNTLKIHRGATVNLIPVQTYDGNDDDGEYGFPYSAIYMEGAGTVQVAGVLNINIGDNTVMPYKGTRNGARSRAVYLNDASSTFNVMQNGQVNIQTNGNIADKGSNNLFFDNGNLTINPNGEMNILGNNMGDYSGTLVYVTGTADVENGSFNIRLGDIAGSGSITLLDVSGGTFKVNNPTSFVLDAHNNINPNTSVIGNNKITITNVRQQLQSSTGKAFTLPPFHVLQMQKTNTGINVNTIEMLDGNKTLSQEQLDEIKNDPEIKNIVNDKSFVSFLTVAEAAVKNPGTNTLDNIVKNALESALSSKDTSSYNNIAFVPANPSGFLDIDEDGLQVIKNEDGSRTITGKVSNYSEEVDGPSNDNAFYKYFPKGTKGYVIVKYISSNPNYDKQILQNENLKPYVNTTDTYRGSIEDNISKLPNVFSSEINPDGTFAVTIPADVTLNMNKGDKVEIIPDANFVEYSPTLIDAGARPVQKSLDILTLSEAQDDAATTIRNAVKDAESKKPTNLKESQSKTFEEELAKALAMADSVTETNKDTTVYGADTIAEVNRRKETALDLVKKALQIANEESDEQNKLAAAKEAAKQALDNELNGNGTSGMPGVVNQIADLANSGLTQDNVKIYQDQAQKAYDAAKKAIDDCESFDEITKAQGKGVADIDQALTDAKAQQVIDKAASDLKTAKDNALKELAAEKATVEDNIANLKNISDDAKTALNKEVETYYKNAVDKVNNPTPASLEQVDIEKNTGIRNIDSVWNKATALDKEIAFDQKKLDDYAQAATDRINKTDLSDEDKQKAVADINKARDDAKLNVGKKLTAEDADKATDDGEKAIKAAEDAANAANIEAIKTSNTANLNAAADSAIDRVNKAYNSLTEAGQQQRADAYKAAAITAINQAKAVATETINSATSKDAIINAFNTAKDKFDNSATTAEVAFAKIAAVDAVKKEADSVKPNLSAADQQKVDSIVATANSDFQKATTVDKVNSIKDQAIKDIDNVKTTADVVKEAEIKANKDTQTANIDAAATAAKKRVSDAYNKLSQANQTSYQESLQKAVDDIDQAAKTAKNNIQNAQNVEDIIAAAGTGTQAIAAIETKAEVTFAQADAKEAIANEAAKVKPGLSTADQQTVDGIVTAANGKIDAATDVSTINNIKNQAIQDIDQVKTTADSSAKEKVDKAKELNKTSIDGAAQAAIARVDAAYNNLTTAEKAANKGTHDQAVADIKNAQTAAEAKIAAATTETEVAAAASEGTTNINKLADAAELTFVKITANDSVQAEAAKVKPNLKETADQNKVDEIVSQAKDDIGAAENVDNVNRIKENAIKAIDNVKSNAEQTIQKAQELSKASVDAQADAAKKRVKDAYDKLTADEQKTTAVQTAYNAANNAIDKAKTVAESAIAAAQSNSEITTAVDNANKAFTQVASDAELAFAKVAAIDAVQGEADNVKQGLKQTADLNKVDSIVGRAQTDLNNADSVTKVDFIRDQAIKDIDNVKATADAAIDNSQTVNKANIDKAAADATQRVQNAYNQLSAPEKEQAKSEYNKALSDINDAKNTADAAIQAAKTVDDATSAATTGISAVNDIASKAELSFAKLGAKVAVKAAADAVTNGLDNENKQKVQEIVTTANSNIDNATTITDVVRFRDQAINDINGVKAVADAVKEAQLNENKKNNTANVNEAADAARKRVDDAYNKLNDSQKNANHQTYQNAHDAIDNAATSANNQIALAQSSDQISEIVNTAKAQFDNAATKAEVAFAKVTAVADISNEANKVKQDLKADSDKNRVDNIATTATTSINSTNTDTVAKVTSIRDQAIKDIDAVRAEANGGEQASLEETKNNRTSDVNKAATNAKTRVDTAYAQLTPAEQDATKQAYTDALAAIENTRLKANNDIASAETKDAVSDIAATAEQELDQEATKAEVAFAKTAAKDAIQAEEKSAIADLKGQDDKTSVQNIANNAITEIDQNSTDTVAKVNSIKDSAISAIKAVKNTANAVDKAIVDEARKDSSENINEAAETAKKRVEAAYSKLTETEQAVAKQAHDDALNTIASAQKAANDAISSSNSKTEITQAATEGINKINAAATEAEVAFAKVAAKDAVHEKAKSIIDQLNKTDDKKQVQAISDQADKDIDAVATDTVDKVNSIRDKAISDISNVKATADDNEQKELEKTKENNKSSVDDLVKAAKKRVQDAYDNLGKDEKVLAASDYSKAMDAITQAQATANDAISAAANANAIVKAVSTASAAFDTAATTAEVAFARVTAKTAIQAEADKVKKGLKQEVDQTKVDNIVLRAENDLAAAVSVDNVNTIAAQAIKDIDAVKDTAEENEQKDFAKVKDDTKQSIDQAAAAAKQRINDAYNSLSANGQSATKTDYDKAIQAITNAQAAAKDAIEKATDKDAVSKAAGDADQAFTQAETDAKLAFAKAAAKEAVQNEANTVKDSLSKDTDKKKVDAISDQADTAIDAAADITTVNKLRDKAISDIDAVKATAIAVDQATVDQAKINGKSNVNGAAADAKKRVENAYNNLNSDQKNDNYQAYQNALTAIDNAADAANIQIGQAQTADEVNGLVDNAKTKFNDIATKAEVAFAKVIAKAAVQKEATKIKNDLKSQADKNKVDGIVTQANIQFNDSNTDTVQEVNSIRDKAIDDIDAVKDAANGNEQASLEETKNNQKSNVNSAADAAKARVEKAYGDLEKDQQQKTKQAHDDAIAAIDNTLQKAIADIQNAETKDAVVAIAATADQKFDQEATKAEVAFAKVAAKDAVHKEAADAQSQLKNTADKQKVQNISDQADTAFDTAATDTVDKVNSIKENAISAINAVKNTASAVDKALLDQARKDSTQNITNAAEAAKKQVDDAYEKLSSSQKAAAKQDHDNALTAIENAQIAAIDAVNAATSKDAITSAANDGVNKINAAATTAEVAFAKTAAKDAVQAEAANVIKKLKDKKDQEAVQKIADDAVANIDNASIDTVQKVNDIRDQAINDIDKVKNTVDTAEQAKLEEAKDNSQASVDEAAAAATKRVEDAYAKLNSQQQTKTNGDHDVAITAIKNAQKAANEAIAQAKDKSAVAGAVSTANTAFDQAATQAEVAFARVVAKEDIRNEADKIKNDLSLDSDRTKVEGIVSEANTQLNTADTVQKVNDIRDQAIRDIDTVKTTADQTAATKLDNDKKAAIDALTNKQTEVKNGIDSLKNISDENKAALKDKVDRYYQDAVNKIKDAGTTTSDQVNSAKQEGIDNMGKVLEDAKSLDTAIANDQKKLDDHASAAIDKINKSDLSDADKEKAIESINKARDDAKETVASQPTVEKADAAAKAGESAIDTAEKTATDTDLGNTKLTEKTKVEAAADNAKKQLDDDYNKLTLDEQKEVKDKYDKAKADIDQAKADAEKAIDSATSKQDVNNASDKAKTDIDKAKNDAELAFSQAAAKDAIKAVADDIKSGLNKQDDKDKVDSLVAQANKDIDAATTIDSVNSTRDKAITAIKRIKNSADQSDKDNLAAIKSTNKTNVDQAATKAKNRVDEAYNKLDDTQKATTKADYDSALTAIEDAKKAAEAKIDSATNADAVAAAVDNASRQFDSAATTAELAFSRVAAKDEVNKAASTAKPSLSKDNQDRVDEIAKQASVDIDSAETVANVDRIKQTAIDKINALKGNDEKDLAEAISDAKAELSKKHDDAVARLKDKFGKDADTTEVDKAFNTNKDITGTSVDEVKEHELAAERELAKGEVQDTGTNAKKKIDDLKHKDGTDYTQAEKDAIKNQIDKDIHEAIDKNGTIDQASDSVGVDKARKDAIDKIIGETVPDSQEVNNIINQDKDVLSQRLAAARTAASKYLKDKFTPDTDDSTIQQRYEEALAKLNAKPTNLATELEGEKLIAQGALADAQKAANKLVDGNSDYDSDAKKQIKEHIVKDYNEFLNSINACSTVSEVISAQRNLGIDQLKRDATESNVNVTNIIENGGSGQQVQPIAPAQPDKTDDKDKETDKKNEDSERVILMHNAYLYNSKGKRANGITLGAGSILDTYGIETINGEQYYVLVDKGADNKKYYVAIGNVKKTAQKLKHNAYIYNQYGKRVKKSGKLKSGKVINTYGSSVKIRGKKYFIIAKNRYVKAANIASQNVPLKTTTAKQTAAVEAGDQSHIIVNKKIMHNAYLYDQNGIRANGLVISAGSNIDVVSQKVVNKKLYYVLEDGLYIAAGNIDAKKLKLKHNAYVYSKYGNRLGKKVLKKRKSIKTYGNPVKIKGKKYYTITTSKFVKKANVKG</sequence>
<feature type="compositionally biased region" description="Basic and acidic residues" evidence="3">
    <location>
        <begin position="131"/>
        <end position="145"/>
    </location>
</feature>
<evidence type="ECO:0000313" key="7">
    <source>
        <dbReference type="EMBL" id="AWM75193.1"/>
    </source>
</evidence>
<feature type="domain" description="S-layer protein C-terminal" evidence="4">
    <location>
        <begin position="4393"/>
        <end position="4440"/>
    </location>
</feature>
<feature type="coiled-coil region" evidence="2">
    <location>
        <begin position="1731"/>
        <end position="1758"/>
    </location>
</feature>
<evidence type="ECO:0000259" key="6">
    <source>
        <dbReference type="Pfam" id="PF07564"/>
    </source>
</evidence>
<evidence type="ECO:0000313" key="8">
    <source>
        <dbReference type="Proteomes" id="UP000246036"/>
    </source>
</evidence>
<dbReference type="InterPro" id="IPR024968">
    <property type="entry name" value="SlpA_C_lactobacillus"/>
</dbReference>
<feature type="coiled-coil region" evidence="2">
    <location>
        <begin position="3772"/>
        <end position="3823"/>
    </location>
</feature>
<dbReference type="Pfam" id="PF07564">
    <property type="entry name" value="DUF1542"/>
    <property type="match status" value="1"/>
</dbReference>
<feature type="compositionally biased region" description="Polar residues" evidence="3">
    <location>
        <begin position="177"/>
        <end position="188"/>
    </location>
</feature>
<keyword evidence="8" id="KW-1185">Reference proteome</keyword>
<dbReference type="RefSeq" id="WP_109586199.1">
    <property type="nucleotide sequence ID" value="NZ_CP029477.1"/>
</dbReference>
<reference evidence="7 8" key="1">
    <citation type="submission" date="2018-05" db="EMBL/GenBank/DDBJ databases">
        <title>Reference genomes for bee gut microbiota database.</title>
        <authorList>
            <person name="Ellegaard K.M."/>
        </authorList>
    </citation>
    <scope>NUCLEOTIDE SEQUENCE [LARGE SCALE GENOMIC DNA]</scope>
    <source>
        <strain evidence="7 8">ESL0186</strain>
    </source>
</reference>
<feature type="domain" description="YSIRK Gram-positive signal peptide" evidence="5">
    <location>
        <begin position="19"/>
        <end position="43"/>
    </location>
</feature>
<evidence type="ECO:0000259" key="5">
    <source>
        <dbReference type="Pfam" id="PF04650"/>
    </source>
</evidence>
<keyword evidence="2" id="KW-0175">Coiled coil</keyword>
<organism evidence="7 8">
    <name type="scientific">Lactobacillus kullabergensis</name>
    <dbReference type="NCBI Taxonomy" id="1218493"/>
    <lineage>
        <taxon>Bacteria</taxon>
        <taxon>Bacillati</taxon>
        <taxon>Bacillota</taxon>
        <taxon>Bacilli</taxon>
        <taxon>Lactobacillales</taxon>
        <taxon>Lactobacillaceae</taxon>
        <taxon>Lactobacillus</taxon>
    </lineage>
</organism>